<organism evidence="2 3">
    <name type="scientific">Pseudovibrio japonicus</name>
    <dbReference type="NCBI Taxonomy" id="366534"/>
    <lineage>
        <taxon>Bacteria</taxon>
        <taxon>Pseudomonadati</taxon>
        <taxon>Pseudomonadota</taxon>
        <taxon>Alphaproteobacteria</taxon>
        <taxon>Hyphomicrobiales</taxon>
        <taxon>Stappiaceae</taxon>
        <taxon>Pseudovibrio</taxon>
    </lineage>
</organism>
<evidence type="ECO:0000313" key="3">
    <source>
        <dbReference type="Proteomes" id="UP000637980"/>
    </source>
</evidence>
<evidence type="ECO:0000256" key="1">
    <source>
        <dbReference type="SAM" id="MobiDB-lite"/>
    </source>
</evidence>
<comment type="caution">
    <text evidence="2">The sequence shown here is derived from an EMBL/GenBank/DDBJ whole genome shotgun (WGS) entry which is preliminary data.</text>
</comment>
<name>A0ABQ3E7Z4_9HYPH</name>
<protein>
    <submittedName>
        <fullName evidence="2">Uncharacterized protein</fullName>
    </submittedName>
</protein>
<feature type="region of interest" description="Disordered" evidence="1">
    <location>
        <begin position="83"/>
        <end position="105"/>
    </location>
</feature>
<dbReference type="Proteomes" id="UP000637980">
    <property type="component" value="Unassembled WGS sequence"/>
</dbReference>
<dbReference type="RefSeq" id="WP_209008944.1">
    <property type="nucleotide sequence ID" value="NZ_BMXE01000002.1"/>
</dbReference>
<evidence type="ECO:0000313" key="2">
    <source>
        <dbReference type="EMBL" id="GHB28871.1"/>
    </source>
</evidence>
<feature type="compositionally biased region" description="Polar residues" evidence="1">
    <location>
        <begin position="89"/>
        <end position="104"/>
    </location>
</feature>
<accession>A0ABQ3E7Z4</accession>
<reference evidence="3" key="1">
    <citation type="journal article" date="2019" name="Int. J. Syst. Evol. Microbiol.">
        <title>The Global Catalogue of Microorganisms (GCM) 10K type strain sequencing project: providing services to taxonomists for standard genome sequencing and annotation.</title>
        <authorList>
            <consortium name="The Broad Institute Genomics Platform"/>
            <consortium name="The Broad Institute Genome Sequencing Center for Infectious Disease"/>
            <person name="Wu L."/>
            <person name="Ma J."/>
        </authorList>
    </citation>
    <scope>NUCLEOTIDE SEQUENCE [LARGE SCALE GENOMIC DNA]</scope>
    <source>
        <strain evidence="3">KCTC 12861</strain>
    </source>
</reference>
<proteinExistence type="predicted"/>
<dbReference type="EMBL" id="BMXE01000002">
    <property type="protein sequence ID" value="GHB28871.1"/>
    <property type="molecule type" value="Genomic_DNA"/>
</dbReference>
<gene>
    <name evidence="2" type="ORF">GCM10007094_16850</name>
</gene>
<sequence length="118" mass="12510">MSSALAFAPNTWAMTQTRALGPGLTQLNAPAQNTLKPISASGELKPYPAKSSLKPLKAKSKLVRLAPQSKLIRYAVKTAASETPAKPTALSQTQTAMTPYSETQQKSEELLALLNSGI</sequence>
<keyword evidence="3" id="KW-1185">Reference proteome</keyword>